<proteinExistence type="inferred from homology"/>
<dbReference type="PANTHER" id="PTHR10652:SF0">
    <property type="entry name" value="ADENYLYL CYCLASE-ASSOCIATED PROTEIN"/>
    <property type="match status" value="1"/>
</dbReference>
<dbReference type="GO" id="GO:0003779">
    <property type="term" value="F:actin binding"/>
    <property type="evidence" value="ECO:0007669"/>
    <property type="project" value="InterPro"/>
</dbReference>
<evidence type="ECO:0000313" key="6">
    <source>
        <dbReference type="Proteomes" id="UP000616885"/>
    </source>
</evidence>
<feature type="domain" description="CAP N-terminal" evidence="4">
    <location>
        <begin position="83"/>
        <end position="244"/>
    </location>
</feature>
<dbReference type="GO" id="GO:0007015">
    <property type="term" value="P:actin filament organization"/>
    <property type="evidence" value="ECO:0007669"/>
    <property type="project" value="TreeGrafter"/>
</dbReference>
<gene>
    <name evidence="5" type="ORF">IM811_001734</name>
</gene>
<evidence type="ECO:0000256" key="2">
    <source>
        <dbReference type="ARBA" id="ARBA00054756"/>
    </source>
</evidence>
<reference evidence="5" key="1">
    <citation type="submission" date="2020-10" db="EMBL/GenBank/DDBJ databases">
        <title>High-Quality Genome Resource of Clonostachys rosea strain S41 by Oxford Nanopore Long-Read Sequencing.</title>
        <authorList>
            <person name="Wang H."/>
        </authorList>
    </citation>
    <scope>NUCLEOTIDE SEQUENCE</scope>
    <source>
        <strain evidence="5">S41</strain>
    </source>
</reference>
<dbReference type="InterPro" id="IPR013992">
    <property type="entry name" value="Adenylate_cyclase-assoc_CAP_N"/>
</dbReference>
<dbReference type="GO" id="GO:0019933">
    <property type="term" value="P:cAMP-mediated signaling"/>
    <property type="evidence" value="ECO:0007669"/>
    <property type="project" value="TreeGrafter"/>
</dbReference>
<name>A0A8H7TUM1_BIOOC</name>
<dbReference type="GO" id="GO:0005737">
    <property type="term" value="C:cytoplasm"/>
    <property type="evidence" value="ECO:0007669"/>
    <property type="project" value="TreeGrafter"/>
</dbReference>
<dbReference type="AlphaFoldDB" id="A0A8H7TUM1"/>
<dbReference type="InterPro" id="IPR053950">
    <property type="entry name" value="CAP_N"/>
</dbReference>
<dbReference type="GO" id="GO:0008179">
    <property type="term" value="F:adenylate cyclase binding"/>
    <property type="evidence" value="ECO:0007669"/>
    <property type="project" value="TreeGrafter"/>
</dbReference>
<dbReference type="Pfam" id="PF01213">
    <property type="entry name" value="CAP_N-CM"/>
    <property type="match status" value="1"/>
</dbReference>
<dbReference type="PANTHER" id="PTHR10652">
    <property type="entry name" value="ADENYLYL CYCLASE-ASSOCIATED PROTEIN"/>
    <property type="match status" value="1"/>
</dbReference>
<accession>A0A8H7TUM1</accession>
<dbReference type="Proteomes" id="UP000616885">
    <property type="component" value="Unassembled WGS sequence"/>
</dbReference>
<dbReference type="SUPFAM" id="SSF101278">
    <property type="entry name" value="N-terminal domain of adenylylcyclase associated protein, CAP"/>
    <property type="match status" value="1"/>
</dbReference>
<dbReference type="PROSITE" id="PS01088">
    <property type="entry name" value="CAP_1"/>
    <property type="match status" value="1"/>
</dbReference>
<evidence type="ECO:0000256" key="3">
    <source>
        <dbReference type="ARBA" id="ARBA00072052"/>
    </source>
</evidence>
<evidence type="ECO:0000259" key="4">
    <source>
        <dbReference type="Pfam" id="PF21938"/>
    </source>
</evidence>
<dbReference type="InterPro" id="IPR018106">
    <property type="entry name" value="CAP_CS_N"/>
</dbReference>
<dbReference type="Gene3D" id="1.25.40.330">
    <property type="entry name" value="Adenylate cyclase-associated CAP, N-terminal domain"/>
    <property type="match status" value="1"/>
</dbReference>
<comment type="function">
    <text evidence="2">The N-terminal domain binds to adenylyl cyclase, thereby enabling adenylyl cyclase to be activated by upstream regulatory signals, such as Ras. The C-terminal domain is required for normal cellular morphology and growth control.</text>
</comment>
<comment type="similarity">
    <text evidence="1">Belongs to the CAP family.</text>
</comment>
<comment type="caution">
    <text evidence="5">The sequence shown here is derived from an EMBL/GenBank/DDBJ whole genome shotgun (WGS) entry which is preliminary data.</text>
</comment>
<dbReference type="InterPro" id="IPR001837">
    <property type="entry name" value="Adenylate_cyclase-assoc_CAP"/>
</dbReference>
<protein>
    <recommendedName>
        <fullName evidence="3">Adenylyl cyclase-associated protein</fullName>
    </recommendedName>
</protein>
<dbReference type="EMBL" id="JADCTT010000001">
    <property type="protein sequence ID" value="KAF9760040.1"/>
    <property type="molecule type" value="Genomic_DNA"/>
</dbReference>
<evidence type="ECO:0000313" key="5">
    <source>
        <dbReference type="EMBL" id="KAF9760040.1"/>
    </source>
</evidence>
<dbReference type="InterPro" id="IPR036222">
    <property type="entry name" value="CAP_N_sf"/>
</dbReference>
<dbReference type="FunFam" id="1.25.40.330:FF:000001">
    <property type="entry name" value="Adenylyl cyclase-associated protein"/>
    <property type="match status" value="1"/>
</dbReference>
<dbReference type="Pfam" id="PF21938">
    <property type="entry name" value="CAP_N"/>
    <property type="match status" value="1"/>
</dbReference>
<sequence length="263" mass="28930">MAANSMHNIATLIKRLEAVTSRLEDIASSADSLGLHPDEAHTVRDIARALAPVSTNTPEPQRQYSGGALARPPEDIPVDVTLFDSFVKTGINPFFELSQKIGGVVANQATVLRKGFDVQRRILLVISKAKKPHGDKVAEKAYKNLLQPIEDVISSIRRIQQENRGTSAFNMLSAVADGSFALTWTTVESRPWIQAEESLTMAQFFGNKVLKEHPRDSLEAQWVETYYALFTELASFLREAYPYGIAWNSQGDALGNVITGDAA</sequence>
<organism evidence="5 6">
    <name type="scientific">Bionectria ochroleuca</name>
    <name type="common">Gliocladium roseum</name>
    <dbReference type="NCBI Taxonomy" id="29856"/>
    <lineage>
        <taxon>Eukaryota</taxon>
        <taxon>Fungi</taxon>
        <taxon>Dikarya</taxon>
        <taxon>Ascomycota</taxon>
        <taxon>Pezizomycotina</taxon>
        <taxon>Sordariomycetes</taxon>
        <taxon>Hypocreomycetidae</taxon>
        <taxon>Hypocreales</taxon>
        <taxon>Bionectriaceae</taxon>
        <taxon>Clonostachys</taxon>
    </lineage>
</organism>
<evidence type="ECO:0000256" key="1">
    <source>
        <dbReference type="ARBA" id="ARBA00007659"/>
    </source>
</evidence>